<keyword evidence="1" id="KW-1133">Transmembrane helix</keyword>
<accession>A0A846MYX6</accession>
<organism evidence="2 3">
    <name type="scientific">Rhizomicrobium palustre</name>
    <dbReference type="NCBI Taxonomy" id="189966"/>
    <lineage>
        <taxon>Bacteria</taxon>
        <taxon>Pseudomonadati</taxon>
        <taxon>Pseudomonadota</taxon>
        <taxon>Alphaproteobacteria</taxon>
        <taxon>Micropepsales</taxon>
        <taxon>Micropepsaceae</taxon>
        <taxon>Rhizomicrobium</taxon>
    </lineage>
</organism>
<reference evidence="2 3" key="1">
    <citation type="submission" date="2020-03" db="EMBL/GenBank/DDBJ databases">
        <title>Genomic Encyclopedia of Type Strains, Phase IV (KMG-IV): sequencing the most valuable type-strain genomes for metagenomic binning, comparative biology and taxonomic classification.</title>
        <authorList>
            <person name="Goeker M."/>
        </authorList>
    </citation>
    <scope>NUCLEOTIDE SEQUENCE [LARGE SCALE GENOMIC DNA]</scope>
    <source>
        <strain evidence="2 3">DSM 19867</strain>
    </source>
</reference>
<keyword evidence="3" id="KW-1185">Reference proteome</keyword>
<name>A0A846MYX6_9PROT</name>
<sequence length="278" mass="30983">MGKWIVAALVFLVFVAPVPILLLVPQADLSGLATGLFAPKEESGFARAAFENLRQRKFAPVAAAFDPAVTAAKVPGALERVAQLFPQEEPKRLNLVSSTWEARSNDGIKTYVFLYEYTFREKSLLAQIKLYRKDGKLSVYGLYVQPEAVPLSQRNALTLAGKSPAHFIFTGVALALYLFWLISVYACLFTPIAKRKWLWVIFVLISFGSISMNWTTGALSWTVFSMGVSAMRFFTSGFMPWMVQISLPLGAILFWLKRSDLVARHEPDMRHDAVAPAP</sequence>
<comment type="caution">
    <text evidence="2">The sequence shown here is derived from an EMBL/GenBank/DDBJ whole genome shotgun (WGS) entry which is preliminary data.</text>
</comment>
<evidence type="ECO:0000313" key="3">
    <source>
        <dbReference type="Proteomes" id="UP000570514"/>
    </source>
</evidence>
<dbReference type="RefSeq" id="WP_167082801.1">
    <property type="nucleotide sequence ID" value="NZ_BAAADC010000001.1"/>
</dbReference>
<keyword evidence="1" id="KW-0472">Membrane</keyword>
<dbReference type="EMBL" id="JAASRM010000001">
    <property type="protein sequence ID" value="NIK88646.1"/>
    <property type="molecule type" value="Genomic_DNA"/>
</dbReference>
<evidence type="ECO:0000256" key="1">
    <source>
        <dbReference type="SAM" id="Phobius"/>
    </source>
</evidence>
<feature type="transmembrane region" description="Helical" evidence="1">
    <location>
        <begin position="197"/>
        <end position="218"/>
    </location>
</feature>
<dbReference type="Proteomes" id="UP000570514">
    <property type="component" value="Unassembled WGS sequence"/>
</dbReference>
<proteinExistence type="predicted"/>
<protein>
    <submittedName>
        <fullName evidence="2">Uncharacterized protein</fullName>
    </submittedName>
</protein>
<evidence type="ECO:0000313" key="2">
    <source>
        <dbReference type="EMBL" id="NIK88646.1"/>
    </source>
</evidence>
<feature type="transmembrane region" description="Helical" evidence="1">
    <location>
        <begin position="238"/>
        <end position="256"/>
    </location>
</feature>
<keyword evidence="1" id="KW-0812">Transmembrane</keyword>
<gene>
    <name evidence="2" type="ORF">FHS83_001964</name>
</gene>
<dbReference type="AlphaFoldDB" id="A0A846MYX6"/>
<feature type="transmembrane region" description="Helical" evidence="1">
    <location>
        <begin position="167"/>
        <end position="190"/>
    </location>
</feature>